<name>A0A6L9S7F2_9ACTN</name>
<evidence type="ECO:0000313" key="2">
    <source>
        <dbReference type="Proteomes" id="UP000475214"/>
    </source>
</evidence>
<reference evidence="1 2" key="1">
    <citation type="submission" date="2020-02" db="EMBL/GenBank/DDBJ databases">
        <authorList>
            <person name="Li X.-J."/>
            <person name="Han X.-M."/>
        </authorList>
    </citation>
    <scope>NUCLEOTIDE SEQUENCE [LARGE SCALE GENOMIC DNA]</scope>
    <source>
        <strain evidence="1 2">CCTCC AB 2017055</strain>
    </source>
</reference>
<keyword evidence="2" id="KW-1185">Reference proteome</keyword>
<organism evidence="1 2">
    <name type="scientific">Phytoactinopolyspora halotolerans</name>
    <dbReference type="NCBI Taxonomy" id="1981512"/>
    <lineage>
        <taxon>Bacteria</taxon>
        <taxon>Bacillati</taxon>
        <taxon>Actinomycetota</taxon>
        <taxon>Actinomycetes</taxon>
        <taxon>Jiangellales</taxon>
        <taxon>Jiangellaceae</taxon>
        <taxon>Phytoactinopolyspora</taxon>
    </lineage>
</organism>
<dbReference type="Proteomes" id="UP000475214">
    <property type="component" value="Unassembled WGS sequence"/>
</dbReference>
<dbReference type="RefSeq" id="WP_163737514.1">
    <property type="nucleotide sequence ID" value="NZ_JAAGOA010000007.1"/>
</dbReference>
<accession>A0A6L9S7F2</accession>
<proteinExistence type="predicted"/>
<evidence type="ECO:0000313" key="1">
    <source>
        <dbReference type="EMBL" id="NEE00907.1"/>
    </source>
</evidence>
<dbReference type="AlphaFoldDB" id="A0A6L9S7F2"/>
<protein>
    <submittedName>
        <fullName evidence="1">Uncharacterized protein</fullName>
    </submittedName>
</protein>
<comment type="caution">
    <text evidence="1">The sequence shown here is derived from an EMBL/GenBank/DDBJ whole genome shotgun (WGS) entry which is preliminary data.</text>
</comment>
<sequence length="222" mass="22520">MTRDGGFRRFVRASAHLPVTVWGGLLLVAALSAGVAAGELAPGMSAGVESELAVGEQIDTGPYRVTIDRARVLDELPGISEGDESTRVIAVVAVVSGNGSTTLGGAMLADTAHLRGVPGVGDGPGDGLDHGGDLGVAAQGVFVIADGSRLDALQPGIEYEVAMAWEQSAEAAPPTELEVALVGRTLRESSIDRSKAWLDRSTMAVGRIPVTPPDGNADGASG</sequence>
<gene>
    <name evidence="1" type="ORF">G1H10_12085</name>
</gene>
<dbReference type="EMBL" id="JAAGOA010000007">
    <property type="protein sequence ID" value="NEE00907.1"/>
    <property type="molecule type" value="Genomic_DNA"/>
</dbReference>